<feature type="compositionally biased region" description="Basic and acidic residues" evidence="1">
    <location>
        <begin position="731"/>
        <end position="740"/>
    </location>
</feature>
<feature type="region of interest" description="Disordered" evidence="1">
    <location>
        <begin position="234"/>
        <end position="254"/>
    </location>
</feature>
<evidence type="ECO:0000256" key="1">
    <source>
        <dbReference type="SAM" id="MobiDB-lite"/>
    </source>
</evidence>
<feature type="compositionally biased region" description="Low complexity" evidence="1">
    <location>
        <begin position="200"/>
        <end position="219"/>
    </location>
</feature>
<dbReference type="Proteomes" id="UP001623330">
    <property type="component" value="Unassembled WGS sequence"/>
</dbReference>
<feature type="region of interest" description="Disordered" evidence="1">
    <location>
        <begin position="567"/>
        <end position="589"/>
    </location>
</feature>
<dbReference type="EMBL" id="JBEVYD010000004">
    <property type="protein sequence ID" value="KAL3233456.1"/>
    <property type="molecule type" value="Genomic_DNA"/>
</dbReference>
<feature type="compositionally biased region" description="Basic and acidic residues" evidence="1">
    <location>
        <begin position="577"/>
        <end position="589"/>
    </location>
</feature>
<feature type="region of interest" description="Disordered" evidence="1">
    <location>
        <begin position="729"/>
        <end position="773"/>
    </location>
</feature>
<feature type="compositionally biased region" description="Basic and acidic residues" evidence="1">
    <location>
        <begin position="757"/>
        <end position="773"/>
    </location>
</feature>
<feature type="compositionally biased region" description="Basic and acidic residues" evidence="1">
    <location>
        <begin position="234"/>
        <end position="246"/>
    </location>
</feature>
<evidence type="ECO:0000313" key="3">
    <source>
        <dbReference type="Proteomes" id="UP001623330"/>
    </source>
</evidence>
<comment type="caution">
    <text evidence="2">The sequence shown here is derived from an EMBL/GenBank/DDBJ whole genome shotgun (WGS) entry which is preliminary data.</text>
</comment>
<feature type="region of interest" description="Disordered" evidence="1">
    <location>
        <begin position="428"/>
        <end position="448"/>
    </location>
</feature>
<protein>
    <submittedName>
        <fullName evidence="2">Protein GIS4</fullName>
    </submittedName>
</protein>
<feature type="region of interest" description="Disordered" evidence="1">
    <location>
        <begin position="176"/>
        <end position="219"/>
    </location>
</feature>
<reference evidence="2 3" key="1">
    <citation type="submission" date="2024-05" db="EMBL/GenBank/DDBJ databases">
        <title>Long read based assembly of the Candida bracarensis genome reveals expanded adhesin content.</title>
        <authorList>
            <person name="Marcet-Houben M."/>
            <person name="Ksiezopolska E."/>
            <person name="Gabaldon T."/>
        </authorList>
    </citation>
    <scope>NUCLEOTIDE SEQUENCE [LARGE SCALE GENOMIC DNA]</scope>
    <source>
        <strain evidence="2 3">CBM6</strain>
    </source>
</reference>
<gene>
    <name evidence="2" type="ORF">RNJ44_03496</name>
</gene>
<feature type="compositionally biased region" description="Basic and acidic residues" evidence="1">
    <location>
        <begin position="186"/>
        <end position="197"/>
    </location>
</feature>
<proteinExistence type="predicted"/>
<evidence type="ECO:0000313" key="2">
    <source>
        <dbReference type="EMBL" id="KAL3233456.1"/>
    </source>
</evidence>
<sequence length="773" mass="87354">MSKSIKVRDYYNNDDNGVWSWYLANLRAGDFEELIGNQLKYTLLKRFLNKNLLSNTTIGGPVRFINKKLLFVSIPEDVHQNISILELFLRDYFHLQDLANIQISKLTDNKVYNHENHYFLMDELNNFEDPTFLELGRSNWKLEGAAGTVYNPNPSLKEQYGEDSIAAAMAINVDKLDSENSNTTEGTRHENNVDGEVRPTLSSHASSISCTSSLSSISSTGVDSLNEELRMQRTIDNHQPEDDKSIDGSITSKRGRTNYSEVVYKSRRETSETKELKENDNWDLNSNDIVNSKVTIDSGEPLKEGTFPDTASSIVLNFSPAHKRGAQNRRNKIGTMLSEKYPSDFFTPPQSEMVSINSYGSTDDYTGQPLKPMITNNSDDDEDDDIETKEEDIEQIEPICELSQNIGRQGSGNANSYLDNGENIETSSCQESGSIISTEPDSDACMDNMNDSGSDFTLMSILPSISIFDTLGYFRLVLQSIIIQDPESKEIFTAIRQSNNKPTIADITDDWLLYDSAFSMDNLQILSLQDIMDIKRDFPKILFYTMVVVNNRSEIACEYPQGHHAFTKAPTQQLPENEAHDEDREDNDHPAEVQEYFPNPQSITAEDLNNTENGNEGLHVAERTKSNMTTTHRSIRTVNSIGDWPLDVSGSATRTTTNTSYVYDNHDLTLKFDESSKNKMQRLRKDGSGGKYSKNYLTKVNTNGSNVPLDSVERTKSLPLPTLLKTLSNMDEQHSAESKSKWKFRSMKRNKKKSKSKDRSYNHKKDDSSCSIM</sequence>
<accession>A0ABR4NX42</accession>
<feature type="compositionally biased region" description="Basic residues" evidence="1">
    <location>
        <begin position="741"/>
        <end position="756"/>
    </location>
</feature>
<keyword evidence="3" id="KW-1185">Reference proteome</keyword>
<organism evidence="2 3">
    <name type="scientific">Nakaseomyces bracarensis</name>
    <dbReference type="NCBI Taxonomy" id="273131"/>
    <lineage>
        <taxon>Eukaryota</taxon>
        <taxon>Fungi</taxon>
        <taxon>Dikarya</taxon>
        <taxon>Ascomycota</taxon>
        <taxon>Saccharomycotina</taxon>
        <taxon>Saccharomycetes</taxon>
        <taxon>Saccharomycetales</taxon>
        <taxon>Saccharomycetaceae</taxon>
        <taxon>Nakaseomyces</taxon>
    </lineage>
</organism>
<feature type="compositionally biased region" description="Polar residues" evidence="1">
    <location>
        <begin position="428"/>
        <end position="439"/>
    </location>
</feature>
<name>A0ABR4NX42_9SACH</name>